<organism evidence="2 3">
    <name type="scientific">Actinoplanes aureus</name>
    <dbReference type="NCBI Taxonomy" id="2792083"/>
    <lineage>
        <taxon>Bacteria</taxon>
        <taxon>Bacillati</taxon>
        <taxon>Actinomycetota</taxon>
        <taxon>Actinomycetes</taxon>
        <taxon>Micromonosporales</taxon>
        <taxon>Micromonosporaceae</taxon>
        <taxon>Actinoplanes</taxon>
    </lineage>
</organism>
<dbReference type="SUPFAM" id="SSF46689">
    <property type="entry name" value="Homeodomain-like"/>
    <property type="match status" value="1"/>
</dbReference>
<dbReference type="CDD" id="cd00085">
    <property type="entry name" value="HNHc"/>
    <property type="match status" value="1"/>
</dbReference>
<dbReference type="RefSeq" id="WP_196414845.1">
    <property type="nucleotide sequence ID" value="NZ_JADQTO010000007.1"/>
</dbReference>
<dbReference type="EMBL" id="JADQTO010000007">
    <property type="protein sequence ID" value="MBG0563035.1"/>
    <property type="molecule type" value="Genomic_DNA"/>
</dbReference>
<proteinExistence type="predicted"/>
<sequence>MSYVKYTREMLTEAVSASTSMAGVLRHLGLRLNGGAHAHLRRRITHLGIDTSHFLGRGHARGVHSPRRRRPDEILIERPPEAKRQAPTVLRRALEELGRAYRCAECGVGDVWNARSLTLQVDHIDGQFWNCRSENLRFLCPNCHSQTATYAGRNRPRCRIPVVRVDGQGNPVKRPEPTGPLTEKGRVEVLQQVRRKDLTVADAARTLGCHPSHVYTLMRRWETRGTLAPAPRRRRISAVDRAGVMAFALAHPRWGPRKVADALRARPSQPIAVSASTVENIFREAGLNTAQARSAVSKTPRTHPTDYTPHNALP</sequence>
<reference evidence="2" key="1">
    <citation type="submission" date="2020-11" db="EMBL/GenBank/DDBJ databases">
        <title>Isolation and identification of active actinomycetes.</title>
        <authorList>
            <person name="Sun X."/>
        </authorList>
    </citation>
    <scope>NUCLEOTIDE SEQUENCE</scope>
    <source>
        <strain evidence="2">NEAU-A11</strain>
    </source>
</reference>
<dbReference type="AlphaFoldDB" id="A0A931CDR6"/>
<protein>
    <submittedName>
        <fullName evidence="2">Helix-turn-helix domain-containing protein</fullName>
    </submittedName>
</protein>
<evidence type="ECO:0000256" key="1">
    <source>
        <dbReference type="SAM" id="MobiDB-lite"/>
    </source>
</evidence>
<accession>A0A931CDR6</accession>
<comment type="caution">
    <text evidence="2">The sequence shown here is derived from an EMBL/GenBank/DDBJ whole genome shotgun (WGS) entry which is preliminary data.</text>
</comment>
<dbReference type="Pfam" id="PF13565">
    <property type="entry name" value="HTH_32"/>
    <property type="match status" value="1"/>
</dbReference>
<dbReference type="Proteomes" id="UP000598146">
    <property type="component" value="Unassembled WGS sequence"/>
</dbReference>
<evidence type="ECO:0000313" key="2">
    <source>
        <dbReference type="EMBL" id="MBG0563035.1"/>
    </source>
</evidence>
<dbReference type="InterPro" id="IPR003615">
    <property type="entry name" value="HNH_nuc"/>
</dbReference>
<evidence type="ECO:0000313" key="3">
    <source>
        <dbReference type="Proteomes" id="UP000598146"/>
    </source>
</evidence>
<name>A0A931CDR6_9ACTN</name>
<gene>
    <name evidence="2" type="ORF">I4J89_16400</name>
</gene>
<feature type="region of interest" description="Disordered" evidence="1">
    <location>
        <begin position="291"/>
        <end position="314"/>
    </location>
</feature>
<keyword evidence="3" id="KW-1185">Reference proteome</keyword>
<dbReference type="InterPro" id="IPR009057">
    <property type="entry name" value="Homeodomain-like_sf"/>
</dbReference>